<dbReference type="Proteomes" id="UP000728185">
    <property type="component" value="Unassembled WGS sequence"/>
</dbReference>
<evidence type="ECO:0000313" key="1">
    <source>
        <dbReference type="EMBL" id="KAA0188283.1"/>
    </source>
</evidence>
<keyword evidence="2" id="KW-1185">Reference proteome</keyword>
<dbReference type="GO" id="GO:0005840">
    <property type="term" value="C:ribosome"/>
    <property type="evidence" value="ECO:0007669"/>
    <property type="project" value="UniProtKB-KW"/>
</dbReference>
<comment type="caution">
    <text evidence="1">The sequence shown here is derived from an EMBL/GenBank/DDBJ whole genome shotgun (WGS) entry which is preliminary data.</text>
</comment>
<gene>
    <name evidence="1" type="ORF">FBUS_06952</name>
</gene>
<dbReference type="OrthoDB" id="274622at2759"/>
<keyword evidence="1" id="KW-0689">Ribosomal protein</keyword>
<dbReference type="AlphaFoldDB" id="A0A8E0RN07"/>
<dbReference type="Gene3D" id="3.90.1180.10">
    <property type="entry name" value="Ribosomal protein L13"/>
    <property type="match status" value="1"/>
</dbReference>
<reference evidence="1" key="1">
    <citation type="submission" date="2019-05" db="EMBL/GenBank/DDBJ databases">
        <title>Annotation for the trematode Fasciolopsis buski.</title>
        <authorList>
            <person name="Choi Y.-J."/>
        </authorList>
    </citation>
    <scope>NUCLEOTIDE SEQUENCE</scope>
    <source>
        <strain evidence="1">HT</strain>
        <tissue evidence="1">Whole worm</tissue>
    </source>
</reference>
<dbReference type="GO" id="GO:0006412">
    <property type="term" value="P:translation"/>
    <property type="evidence" value="ECO:0007669"/>
    <property type="project" value="InterPro"/>
</dbReference>
<organism evidence="1 2">
    <name type="scientific">Fasciolopsis buskii</name>
    <dbReference type="NCBI Taxonomy" id="27845"/>
    <lineage>
        <taxon>Eukaryota</taxon>
        <taxon>Metazoa</taxon>
        <taxon>Spiralia</taxon>
        <taxon>Lophotrochozoa</taxon>
        <taxon>Platyhelminthes</taxon>
        <taxon>Trematoda</taxon>
        <taxon>Digenea</taxon>
        <taxon>Plagiorchiida</taxon>
        <taxon>Echinostomata</taxon>
        <taxon>Echinostomatoidea</taxon>
        <taxon>Fasciolidae</taxon>
        <taxon>Fasciolopsis</taxon>
    </lineage>
</organism>
<dbReference type="InterPro" id="IPR036899">
    <property type="entry name" value="Ribosomal_uL13_sf"/>
</dbReference>
<sequence>MVPKELIKNVSGVIRQVMPVPRRLDDYTEAELAEFPKLFDW</sequence>
<accession>A0A8E0RN07</accession>
<dbReference type="GO" id="GO:0003735">
    <property type="term" value="F:structural constituent of ribosome"/>
    <property type="evidence" value="ECO:0007669"/>
    <property type="project" value="InterPro"/>
</dbReference>
<proteinExistence type="predicted"/>
<keyword evidence="1" id="KW-0687">Ribonucleoprotein</keyword>
<protein>
    <submittedName>
        <fullName evidence="1">Putative 50s ribosomal protein L13</fullName>
    </submittedName>
</protein>
<dbReference type="EMBL" id="LUCM01008504">
    <property type="protein sequence ID" value="KAA0188283.1"/>
    <property type="molecule type" value="Genomic_DNA"/>
</dbReference>
<evidence type="ECO:0000313" key="2">
    <source>
        <dbReference type="Proteomes" id="UP000728185"/>
    </source>
</evidence>
<name>A0A8E0RN07_9TREM</name>